<protein>
    <submittedName>
        <fullName evidence="4">Nucleoside-diphosphate sugar epimerase/dehydratase</fullName>
    </submittedName>
</protein>
<gene>
    <name evidence="4" type="ORF">ACFQZW_01355</name>
</gene>
<keyword evidence="2" id="KW-0812">Transmembrane</keyword>
<accession>A0ABW2Z752</accession>
<keyword evidence="5" id="KW-1185">Reference proteome</keyword>
<dbReference type="InterPro" id="IPR029063">
    <property type="entry name" value="SAM-dependent_MTases_sf"/>
</dbReference>
<evidence type="ECO:0000313" key="5">
    <source>
        <dbReference type="Proteomes" id="UP001597032"/>
    </source>
</evidence>
<proteinExistence type="inferred from homology"/>
<evidence type="ECO:0000256" key="1">
    <source>
        <dbReference type="ARBA" id="ARBA00007430"/>
    </source>
</evidence>
<dbReference type="Pfam" id="PF02719">
    <property type="entry name" value="Polysacc_synt_2"/>
    <property type="match status" value="1"/>
</dbReference>
<dbReference type="PANTHER" id="PTHR43318">
    <property type="entry name" value="UDP-N-ACETYLGLUCOSAMINE 4,6-DEHYDRATASE"/>
    <property type="match status" value="1"/>
</dbReference>
<dbReference type="SUPFAM" id="SSF53335">
    <property type="entry name" value="S-adenosyl-L-methionine-dependent methyltransferases"/>
    <property type="match status" value="1"/>
</dbReference>
<reference evidence="5" key="1">
    <citation type="journal article" date="2019" name="Int. J. Syst. Evol. Microbiol.">
        <title>The Global Catalogue of Microorganisms (GCM) 10K type strain sequencing project: providing services to taxonomists for standard genome sequencing and annotation.</title>
        <authorList>
            <consortium name="The Broad Institute Genomics Platform"/>
            <consortium name="The Broad Institute Genome Sequencing Center for Infectious Disease"/>
            <person name="Wu L."/>
            <person name="Ma J."/>
        </authorList>
    </citation>
    <scope>NUCLEOTIDE SEQUENCE [LARGE SCALE GENOMIC DNA]</scope>
    <source>
        <strain evidence="5">CCUG 60022</strain>
    </source>
</reference>
<dbReference type="InterPro" id="IPR036291">
    <property type="entry name" value="NAD(P)-bd_dom_sf"/>
</dbReference>
<name>A0ABW2Z752_9FLAO</name>
<dbReference type="SUPFAM" id="SSF51735">
    <property type="entry name" value="NAD(P)-binding Rossmann-fold domains"/>
    <property type="match status" value="1"/>
</dbReference>
<dbReference type="CDD" id="cd05237">
    <property type="entry name" value="UDP_invert_4-6DH_SDR_e"/>
    <property type="match status" value="1"/>
</dbReference>
<dbReference type="PANTHER" id="PTHR43318:SF1">
    <property type="entry name" value="POLYSACCHARIDE BIOSYNTHESIS PROTEIN EPSC-RELATED"/>
    <property type="match status" value="1"/>
</dbReference>
<dbReference type="InterPro" id="IPR003869">
    <property type="entry name" value="Polysac_CapD-like"/>
</dbReference>
<feature type="transmembrane region" description="Helical" evidence="2">
    <location>
        <begin position="87"/>
        <end position="105"/>
    </location>
</feature>
<feature type="transmembrane region" description="Helical" evidence="2">
    <location>
        <begin position="12"/>
        <end position="34"/>
    </location>
</feature>
<evidence type="ECO:0000259" key="3">
    <source>
        <dbReference type="Pfam" id="PF02719"/>
    </source>
</evidence>
<keyword evidence="2" id="KW-0472">Membrane</keyword>
<dbReference type="EMBL" id="JBHTIC010000002">
    <property type="protein sequence ID" value="MFD0760720.1"/>
    <property type="molecule type" value="Genomic_DNA"/>
</dbReference>
<evidence type="ECO:0000256" key="2">
    <source>
        <dbReference type="SAM" id="Phobius"/>
    </source>
</evidence>
<organism evidence="4 5">
    <name type="scientific">Lutibacter aestuarii</name>
    <dbReference type="NCBI Taxonomy" id="861111"/>
    <lineage>
        <taxon>Bacteria</taxon>
        <taxon>Pseudomonadati</taxon>
        <taxon>Bacteroidota</taxon>
        <taxon>Flavobacteriia</taxon>
        <taxon>Flavobacteriales</taxon>
        <taxon>Flavobacteriaceae</taxon>
        <taxon>Lutibacter</taxon>
    </lineage>
</organism>
<feature type="domain" description="Polysaccharide biosynthesis protein CapD-like" evidence="3">
    <location>
        <begin position="291"/>
        <end position="573"/>
    </location>
</feature>
<comment type="caution">
    <text evidence="4">The sequence shown here is derived from an EMBL/GenBank/DDBJ whole genome shotgun (WGS) entry which is preliminary data.</text>
</comment>
<feature type="transmembrane region" description="Helical" evidence="2">
    <location>
        <begin position="46"/>
        <end position="67"/>
    </location>
</feature>
<keyword evidence="2" id="KW-1133">Transmembrane helix</keyword>
<dbReference type="Gene3D" id="3.40.50.720">
    <property type="entry name" value="NAD(P)-binding Rossmann-like Domain"/>
    <property type="match status" value="2"/>
</dbReference>
<sequence>MLKKIINNNTLRYLVLLFDISIVVITFILTVLIASNFKFNMPATTLVFYVIWYLIIACISFLFVGSYKGIVRQSDFKNLIRITKSNLLIMLVVIGLMFVSPKLSIVSFSDLSFSIVFIHFILSQLFFIISRFLYKELYYLIISDVKYEKRVLIYGTGELGKITYKVLTEETIYKLNVIGFIENNIKKVNNELYGLRIFNFKEVDNEFVFTKKIDEIIIACQLIKPNQLLQIVNTLSKLPVKIKIVPTTKNWIANTLKTQQITPLKIEDLLGRTSIQLNNPNLKTEFNGKVIVITGAAGSIGCEIAKQIANYNFKNLVLIDSAESSLYNLQQYFIHKKNKNITAIVADIRNSKRMEEVFKKIKPQIVFHAAAYKHVPFMEENPYEAVSTNVLGTKIIADISLKYKVNKVVLVSTDKAVNPTSIMGATKRVAEMYINSLQQEGNTKFITTRFGNVLGSNGSVIHLFKSQIKNGGPITVTHKDVTRFFMTVSEACQLVIEAGVMGNGGEIFVFDMGNSIKIYDLALNMIHLSGLKFPDDIDIKITGLRAGEKIYEEVLRTDETTTVTHHKKILIAKVKKFNANEIICNINELCKLNEQLDDKNTVIKMKEIVPEFKSNNSAYEKLDF</sequence>
<evidence type="ECO:0000313" key="4">
    <source>
        <dbReference type="EMBL" id="MFD0760720.1"/>
    </source>
</evidence>
<comment type="similarity">
    <text evidence="1">Belongs to the polysaccharide synthase family.</text>
</comment>
<dbReference type="Proteomes" id="UP001597032">
    <property type="component" value="Unassembled WGS sequence"/>
</dbReference>
<dbReference type="InterPro" id="IPR051203">
    <property type="entry name" value="Polysaccharide_Synthase-Rel"/>
</dbReference>
<dbReference type="RefSeq" id="WP_372800956.1">
    <property type="nucleotide sequence ID" value="NZ_JBHTIC010000002.1"/>
</dbReference>
<dbReference type="Pfam" id="PF13727">
    <property type="entry name" value="CoA_binding_3"/>
    <property type="match status" value="1"/>
</dbReference>